<organism evidence="2 3">
    <name type="scientific">Blastomyces silverae</name>
    <dbReference type="NCBI Taxonomy" id="2060906"/>
    <lineage>
        <taxon>Eukaryota</taxon>
        <taxon>Fungi</taxon>
        <taxon>Dikarya</taxon>
        <taxon>Ascomycota</taxon>
        <taxon>Pezizomycotina</taxon>
        <taxon>Eurotiomycetes</taxon>
        <taxon>Eurotiomycetidae</taxon>
        <taxon>Onygenales</taxon>
        <taxon>Ajellomycetaceae</taxon>
        <taxon>Blastomyces</taxon>
    </lineage>
</organism>
<dbReference type="STRING" id="2060906.A0A0H1B9D8"/>
<dbReference type="EMBL" id="LDEV01003457">
    <property type="protein sequence ID" value="KLJ05826.1"/>
    <property type="molecule type" value="Genomic_DNA"/>
</dbReference>
<keyword evidence="1" id="KW-0732">Signal</keyword>
<keyword evidence="3" id="KW-1185">Reference proteome</keyword>
<dbReference type="OrthoDB" id="2142213at2759"/>
<evidence type="ECO:0000313" key="3">
    <source>
        <dbReference type="Proteomes" id="UP000053573"/>
    </source>
</evidence>
<reference evidence="3" key="1">
    <citation type="journal article" date="2015" name="PLoS Genet.">
        <title>The dynamic genome and transcriptome of the human fungal pathogen Blastomyces and close relative Emmonsia.</title>
        <authorList>
            <person name="Munoz J.F."/>
            <person name="Gauthier G.M."/>
            <person name="Desjardins C.A."/>
            <person name="Gallo J.E."/>
            <person name="Holder J."/>
            <person name="Sullivan T.D."/>
            <person name="Marty A.J."/>
            <person name="Carmen J.C."/>
            <person name="Chen Z."/>
            <person name="Ding L."/>
            <person name="Gujja S."/>
            <person name="Magrini V."/>
            <person name="Misas E."/>
            <person name="Mitreva M."/>
            <person name="Priest M."/>
            <person name="Saif S."/>
            <person name="Whiston E.A."/>
            <person name="Young S."/>
            <person name="Zeng Q."/>
            <person name="Goldman W.E."/>
            <person name="Mardis E.R."/>
            <person name="Taylor J.W."/>
            <person name="McEwen J.G."/>
            <person name="Clay O.K."/>
            <person name="Klein B.S."/>
            <person name="Cuomo C.A."/>
        </authorList>
    </citation>
    <scope>NUCLEOTIDE SEQUENCE [LARGE SCALE GENOMIC DNA]</scope>
    <source>
        <strain evidence="3">UAMH 139</strain>
    </source>
</reference>
<dbReference type="Proteomes" id="UP000053573">
    <property type="component" value="Unassembled WGS sequence"/>
</dbReference>
<feature type="signal peptide" evidence="1">
    <location>
        <begin position="1"/>
        <end position="17"/>
    </location>
</feature>
<gene>
    <name evidence="2" type="ORF">EMPG_10744</name>
</gene>
<name>A0A0H1B9D8_9EURO</name>
<proteinExistence type="predicted"/>
<evidence type="ECO:0000256" key="1">
    <source>
        <dbReference type="SAM" id="SignalP"/>
    </source>
</evidence>
<sequence>MVAVALCQLILLGLASGQVVQRPLLRTVKELYPKFDPVLPPPQKYSLSKWTTAEIDRAHPSDGMWSDTLYNLESVHYCKDGFSVYNVTFIDCPEPWLVGHCAKGDTSKEDTFNLLGRLPSSARGVISDLLHVAMRPNHSMRFVTGHSAIFGGSPSSIEGFKMMLTAIWIGSPGIPEDKFAEAVAADSCVADERAVEELGSGKYAAALEGGLAVAAYLKLVKTPPLDASCMSTQLNFLKTYLDARWDAPGQCPNKVAPKLVRHKSVLFPDGMGVLDVDPVPSPSAEVSQWEKSEGYPEPCWQMAQEPKVPGGEELLCAIDDLSVYNVTYSDCPDQDPWPICRCNDSRMSLDSTVAKLGRLTAGLRSYVRLFFALHSDDFDVAGPIIEPDFFLSFGVPPDSNLIYWATHIVNDGFWNNETWKNAVWEDTCWPSPIFDTEHPEFEVFGDAGVAYLYDSSGKSLLERGYDVSCMSHGLRVLTAYAGSHYKQNSKCFERKPNFPIVHPEDNLRPAQPAVLGDLTRMLSRRPPVWMEVTKLNES</sequence>
<feature type="chain" id="PRO_5005199283" evidence="1">
    <location>
        <begin position="18"/>
        <end position="538"/>
    </location>
</feature>
<comment type="caution">
    <text evidence="2">The sequence shown here is derived from an EMBL/GenBank/DDBJ whole genome shotgun (WGS) entry which is preliminary data.</text>
</comment>
<protein>
    <submittedName>
        <fullName evidence="2">Uncharacterized protein</fullName>
    </submittedName>
</protein>
<accession>A0A0H1B9D8</accession>
<evidence type="ECO:0000313" key="2">
    <source>
        <dbReference type="EMBL" id="KLJ05826.1"/>
    </source>
</evidence>
<dbReference type="AlphaFoldDB" id="A0A0H1B9D8"/>